<protein>
    <recommendedName>
        <fullName evidence="8">DDE Tnp4 domain-containing protein</fullName>
    </recommendedName>
</protein>
<evidence type="ECO:0000259" key="4">
    <source>
        <dbReference type="Pfam" id="PF13359"/>
    </source>
</evidence>
<gene>
    <name evidence="6" type="ORF">Pcinc_012334</name>
</gene>
<proteinExistence type="predicted"/>
<dbReference type="InterPro" id="IPR027805">
    <property type="entry name" value="Transposase_HTH_dom"/>
</dbReference>
<dbReference type="Pfam" id="PF13613">
    <property type="entry name" value="HTH_Tnp_4"/>
    <property type="match status" value="1"/>
</dbReference>
<evidence type="ECO:0000256" key="3">
    <source>
        <dbReference type="SAM" id="MobiDB-lite"/>
    </source>
</evidence>
<dbReference type="Proteomes" id="UP001286313">
    <property type="component" value="Unassembled WGS sequence"/>
</dbReference>
<feature type="domain" description="DDE Tnp4" evidence="4">
    <location>
        <begin position="281"/>
        <end position="364"/>
    </location>
</feature>
<dbReference type="PANTHER" id="PTHR23080">
    <property type="entry name" value="THAP DOMAIN PROTEIN"/>
    <property type="match status" value="1"/>
</dbReference>
<dbReference type="GO" id="GO:0046872">
    <property type="term" value="F:metal ion binding"/>
    <property type="evidence" value="ECO:0007669"/>
    <property type="project" value="UniProtKB-KW"/>
</dbReference>
<evidence type="ECO:0008006" key="8">
    <source>
        <dbReference type="Google" id="ProtNLM"/>
    </source>
</evidence>
<keyword evidence="2" id="KW-0479">Metal-binding</keyword>
<comment type="caution">
    <text evidence="6">The sequence shown here is derived from an EMBL/GenBank/DDBJ whole genome shotgun (WGS) entry which is preliminary data.</text>
</comment>
<evidence type="ECO:0000256" key="1">
    <source>
        <dbReference type="ARBA" id="ARBA00001968"/>
    </source>
</evidence>
<dbReference type="AlphaFoldDB" id="A0AAE1KTM4"/>
<sequence>MRMMGGKAFLKEGVVPHKFECQGRLQPLTENRMVMARKRKIQEILQEKENIPENSSTSSSNETHREETEGVSLFEPPVQHKGLQVLMPRRSVATQTNFVSLQVDVGCNTEILEAEVTHKNNPPFSPDVLLSSDEEEDCDESKDYVPSTSEESEEDSKNLPLIVTRELIRNNPMRYIGFDSENLEMVNLLSNKISYRERDQMMTKVDVVFLVLMRIRTGIISAIIADLFGISVSMVSRMLSCHIPVIASCLQGLIRWLTSDVIRRRLPHAFKAYYYSVETIIDCFEIQIEKPSVAMTQSMSWSSYKNCNTVKYFITATPSGLINFVSTGRPGRCSDMELLRQSGYLECLREGTTVLADRGFKEIETDLVARGCKLQ</sequence>
<dbReference type="EMBL" id="JAWQEG010000998">
    <property type="protein sequence ID" value="KAK3883297.1"/>
    <property type="molecule type" value="Genomic_DNA"/>
</dbReference>
<reference evidence="6" key="1">
    <citation type="submission" date="2023-10" db="EMBL/GenBank/DDBJ databases">
        <title>Genome assemblies of two species of porcelain crab, Petrolisthes cinctipes and Petrolisthes manimaculis (Anomura: Porcellanidae).</title>
        <authorList>
            <person name="Angst P."/>
        </authorList>
    </citation>
    <scope>NUCLEOTIDE SEQUENCE</scope>
    <source>
        <strain evidence="6">PB745_01</strain>
        <tissue evidence="6">Gill</tissue>
    </source>
</reference>
<dbReference type="InterPro" id="IPR027806">
    <property type="entry name" value="HARBI1_dom"/>
</dbReference>
<feature type="region of interest" description="Disordered" evidence="3">
    <location>
        <begin position="118"/>
        <end position="157"/>
    </location>
</feature>
<keyword evidence="7" id="KW-1185">Reference proteome</keyword>
<feature type="domain" description="Transposase Helix-turn-helix" evidence="5">
    <location>
        <begin position="206"/>
        <end position="250"/>
    </location>
</feature>
<organism evidence="6 7">
    <name type="scientific">Petrolisthes cinctipes</name>
    <name type="common">Flat porcelain crab</name>
    <dbReference type="NCBI Taxonomy" id="88211"/>
    <lineage>
        <taxon>Eukaryota</taxon>
        <taxon>Metazoa</taxon>
        <taxon>Ecdysozoa</taxon>
        <taxon>Arthropoda</taxon>
        <taxon>Crustacea</taxon>
        <taxon>Multicrustacea</taxon>
        <taxon>Malacostraca</taxon>
        <taxon>Eumalacostraca</taxon>
        <taxon>Eucarida</taxon>
        <taxon>Decapoda</taxon>
        <taxon>Pleocyemata</taxon>
        <taxon>Anomura</taxon>
        <taxon>Galatheoidea</taxon>
        <taxon>Porcellanidae</taxon>
        <taxon>Petrolisthes</taxon>
    </lineage>
</organism>
<feature type="compositionally biased region" description="Low complexity" evidence="3">
    <location>
        <begin position="52"/>
        <end position="61"/>
    </location>
</feature>
<evidence type="ECO:0000259" key="5">
    <source>
        <dbReference type="Pfam" id="PF13613"/>
    </source>
</evidence>
<evidence type="ECO:0000313" key="7">
    <source>
        <dbReference type="Proteomes" id="UP001286313"/>
    </source>
</evidence>
<evidence type="ECO:0000256" key="2">
    <source>
        <dbReference type="ARBA" id="ARBA00022723"/>
    </source>
</evidence>
<name>A0AAE1KTM4_PETCI</name>
<feature type="region of interest" description="Disordered" evidence="3">
    <location>
        <begin position="44"/>
        <end position="74"/>
    </location>
</feature>
<evidence type="ECO:0000313" key="6">
    <source>
        <dbReference type="EMBL" id="KAK3883297.1"/>
    </source>
</evidence>
<dbReference type="Pfam" id="PF13359">
    <property type="entry name" value="DDE_Tnp_4"/>
    <property type="match status" value="1"/>
</dbReference>
<accession>A0AAE1KTM4</accession>
<comment type="cofactor">
    <cofactor evidence="1">
        <name>a divalent metal cation</name>
        <dbReference type="ChEBI" id="CHEBI:60240"/>
    </cofactor>
</comment>